<evidence type="ECO:0000313" key="4">
    <source>
        <dbReference type="Proteomes" id="UP000019249"/>
    </source>
</evidence>
<dbReference type="Proteomes" id="UP000019249">
    <property type="component" value="Unassembled WGS sequence"/>
</dbReference>
<feature type="transmembrane region" description="Helical" evidence="2">
    <location>
        <begin position="29"/>
        <end position="46"/>
    </location>
</feature>
<keyword evidence="2" id="KW-0472">Membrane</keyword>
<keyword evidence="2" id="KW-1133">Transmembrane helix</keyword>
<name>A0ABP3AXZ1_9LIST</name>
<gene>
    <name evidence="3" type="ORF">MFLO_08207</name>
</gene>
<keyword evidence="4" id="KW-1185">Reference proteome</keyword>
<comment type="caution">
    <text evidence="3">The sequence shown here is derived from an EMBL/GenBank/DDBJ whole genome shotgun (WGS) entry which is preliminary data.</text>
</comment>
<evidence type="ECO:0000256" key="2">
    <source>
        <dbReference type="SAM" id="Phobius"/>
    </source>
</evidence>
<evidence type="ECO:0000313" key="3">
    <source>
        <dbReference type="EMBL" id="EUJ31779.1"/>
    </source>
</evidence>
<keyword evidence="2" id="KW-0812">Transmembrane</keyword>
<proteinExistence type="predicted"/>
<organism evidence="3 4">
    <name type="scientific">Listeria floridensis FSL S10-1187</name>
    <dbReference type="NCBI Taxonomy" id="1265817"/>
    <lineage>
        <taxon>Bacteria</taxon>
        <taxon>Bacillati</taxon>
        <taxon>Bacillota</taxon>
        <taxon>Bacilli</taxon>
        <taxon>Bacillales</taxon>
        <taxon>Listeriaceae</taxon>
        <taxon>Listeria</taxon>
    </lineage>
</organism>
<sequence>MRKSSLVIFILLLALCLFGLFTGGLTTMLILIGSAALFAILFYFIVRPKNKQKTDANYQKAVKQSQELQKAKQNAASKKKNSSFKVIEGGKK</sequence>
<protein>
    <submittedName>
        <fullName evidence="3">Uncharacterized protein</fullName>
    </submittedName>
</protein>
<dbReference type="EMBL" id="AODF01000015">
    <property type="protein sequence ID" value="EUJ31779.1"/>
    <property type="molecule type" value="Genomic_DNA"/>
</dbReference>
<feature type="region of interest" description="Disordered" evidence="1">
    <location>
        <begin position="71"/>
        <end position="92"/>
    </location>
</feature>
<accession>A0ABP3AXZ1</accession>
<evidence type="ECO:0000256" key="1">
    <source>
        <dbReference type="SAM" id="MobiDB-lite"/>
    </source>
</evidence>
<reference evidence="3 4" key="1">
    <citation type="journal article" date="2014" name="Int. J. Syst. Evol. Microbiol.">
        <title>Listeria floridensis sp. nov., Listeria aquatica sp. nov., Listeria cornellensis sp. nov., Listeria riparia sp. nov. and Listeria grandensis sp. nov., from agricultural and natural environments.</title>
        <authorList>
            <person name="den Bakker H.C."/>
            <person name="Warchocki S."/>
            <person name="Wright E.M."/>
            <person name="Allred A.F."/>
            <person name="Ahlstrom C."/>
            <person name="Manuel C.S."/>
            <person name="Stasiewicz M.J."/>
            <person name="Burrell A."/>
            <person name="Roof S."/>
            <person name="Strawn L."/>
            <person name="Fortes E.D."/>
            <person name="Nightingale K.K."/>
            <person name="Kephart D."/>
            <person name="Wiedmann M."/>
        </authorList>
    </citation>
    <scope>NUCLEOTIDE SEQUENCE [LARGE SCALE GENOMIC DNA]</scope>
    <source>
        <strain evidence="3 4">FSL S10-1187</strain>
    </source>
</reference>